<dbReference type="Proteomes" id="UP000297598">
    <property type="component" value="Unassembled WGS sequence"/>
</dbReference>
<feature type="domain" description="Siphovirus-type tail component RIFT-related" evidence="1">
    <location>
        <begin position="27"/>
        <end position="116"/>
    </location>
</feature>
<proteinExistence type="predicted"/>
<name>A0A380G2N4_9STAP</name>
<sequence length="277" mass="32025">MPFTIYNPNMKKIEYPVGVLPLDFLVSSIGKERISENVNGIPGSINYGFNYKEREITLTFWLRYSHGEYDNKLLRSELYAMLDSEPYFYIADDRLPSRALKVAIDDSYMPELINGSPFSNLEVKATSIDLPFWRTLYTTNDIQNYGYNAIVEKFGLADGIHLDYLTYIPTTNTFSIWNGGNVTIDPRHFDLSIRLLYATSKGNVTIENLTTGEKFIFYRQFENTHLNIFGSQILLGNTNWLRESNRKFISLVPGENKIKVSNVEHQGVSFDFPYYFK</sequence>
<evidence type="ECO:0000313" key="3">
    <source>
        <dbReference type="EMBL" id="TGE18554.1"/>
    </source>
</evidence>
<gene>
    <name evidence="3" type="ORF">BJR09_04080</name>
    <name evidence="2" type="ORF">NCTC13830_02008</name>
</gene>
<dbReference type="Pfam" id="PF05709">
    <property type="entry name" value="Sipho_tail"/>
    <property type="match status" value="1"/>
</dbReference>
<dbReference type="EMBL" id="SRLS01000004">
    <property type="protein sequence ID" value="TGE18554.1"/>
    <property type="molecule type" value="Genomic_DNA"/>
</dbReference>
<dbReference type="OrthoDB" id="2194642at2"/>
<dbReference type="Proteomes" id="UP000254047">
    <property type="component" value="Unassembled WGS sequence"/>
</dbReference>
<accession>A0A380G2N4</accession>
<reference evidence="3 5" key="2">
    <citation type="submission" date="2019-04" db="EMBL/GenBank/DDBJ databases">
        <title>Genomic characterization of Staphylococcus petrasii strains.</title>
        <authorList>
            <person name="Vrbovska V."/>
            <person name="Kovarovic V."/>
            <person name="Maslanova I."/>
            <person name="Indrakova A."/>
            <person name="Petras P."/>
            <person name="Sedo O."/>
            <person name="Svec P."/>
            <person name="Fisarova L."/>
            <person name="Sedlacek I."/>
            <person name="Doskar J."/>
            <person name="Pantucek R."/>
        </authorList>
    </citation>
    <scope>NUCLEOTIDE SEQUENCE [LARGE SCALE GENOMIC DNA]</scope>
    <source>
        <strain evidence="3 5">P5404</strain>
    </source>
</reference>
<reference evidence="2 4" key="1">
    <citation type="submission" date="2018-06" db="EMBL/GenBank/DDBJ databases">
        <authorList>
            <consortium name="Pathogen Informatics"/>
            <person name="Doyle S."/>
        </authorList>
    </citation>
    <scope>NUCLEOTIDE SEQUENCE [LARGE SCALE GENOMIC DNA]</scope>
    <source>
        <strain evidence="2 4">NCTC13830</strain>
    </source>
</reference>
<dbReference type="EMBL" id="UHDO01000001">
    <property type="protein sequence ID" value="SUM44600.1"/>
    <property type="molecule type" value="Genomic_DNA"/>
</dbReference>
<evidence type="ECO:0000313" key="4">
    <source>
        <dbReference type="Proteomes" id="UP000254047"/>
    </source>
</evidence>
<dbReference type="InterPro" id="IPR008841">
    <property type="entry name" value="Siphovirus-type_tail_N"/>
</dbReference>
<organism evidence="2 4">
    <name type="scientific">Staphylococcus petrasii</name>
    <dbReference type="NCBI Taxonomy" id="1276936"/>
    <lineage>
        <taxon>Bacteria</taxon>
        <taxon>Bacillati</taxon>
        <taxon>Bacillota</taxon>
        <taxon>Bacilli</taxon>
        <taxon>Bacillales</taxon>
        <taxon>Staphylococcaceae</taxon>
        <taxon>Staphylococcus</taxon>
    </lineage>
</organism>
<evidence type="ECO:0000313" key="2">
    <source>
        <dbReference type="EMBL" id="SUM44600.1"/>
    </source>
</evidence>
<protein>
    <submittedName>
        <fullName evidence="3">Phage tail family protein</fullName>
    </submittedName>
    <submittedName>
        <fullName evidence="2">Phage tail fiber</fullName>
    </submittedName>
</protein>
<evidence type="ECO:0000259" key="1">
    <source>
        <dbReference type="Pfam" id="PF05709"/>
    </source>
</evidence>
<dbReference type="RefSeq" id="WP_103297485.1">
    <property type="nucleotide sequence ID" value="NZ_PPQT01000025.1"/>
</dbReference>
<evidence type="ECO:0000313" key="5">
    <source>
        <dbReference type="Proteomes" id="UP000297598"/>
    </source>
</evidence>
<keyword evidence="5" id="KW-1185">Reference proteome</keyword>
<dbReference type="AlphaFoldDB" id="A0A380G2N4"/>